<feature type="transmembrane region" description="Helical" evidence="1">
    <location>
        <begin position="7"/>
        <end position="26"/>
    </location>
</feature>
<organism evidence="2 3">
    <name type="scientific">Parapedobacter deserti</name>
    <dbReference type="NCBI Taxonomy" id="1912957"/>
    <lineage>
        <taxon>Bacteria</taxon>
        <taxon>Pseudomonadati</taxon>
        <taxon>Bacteroidota</taxon>
        <taxon>Sphingobacteriia</taxon>
        <taxon>Sphingobacteriales</taxon>
        <taxon>Sphingobacteriaceae</taxon>
        <taxon>Parapedobacter</taxon>
    </lineage>
</organism>
<comment type="caution">
    <text evidence="2">The sequence shown here is derived from an EMBL/GenBank/DDBJ whole genome shotgun (WGS) entry which is preliminary data.</text>
</comment>
<dbReference type="Proteomes" id="UP001595526">
    <property type="component" value="Unassembled WGS sequence"/>
</dbReference>
<keyword evidence="1" id="KW-0472">Membrane</keyword>
<evidence type="ECO:0000256" key="1">
    <source>
        <dbReference type="SAM" id="Phobius"/>
    </source>
</evidence>
<keyword evidence="1" id="KW-1133">Transmembrane helix</keyword>
<evidence type="ECO:0000313" key="2">
    <source>
        <dbReference type="EMBL" id="MFC3200041.1"/>
    </source>
</evidence>
<accession>A0ABV7JPX0</accession>
<name>A0ABV7JPX0_9SPHI</name>
<evidence type="ECO:0008006" key="4">
    <source>
        <dbReference type="Google" id="ProtNLM"/>
    </source>
</evidence>
<sequence>MKSVWKWVIGIAVCLLTVIAIGAWYLSRHWKPILDARIKEAIISSTDSLYLIAYDDLKFNLITGHASIKNLRLTVDTNRYAVMELERQAPDNVYNMSIENLRIRRFYPRDVLSDRRLRIDDIIIDTPTIHVVNTYHAYNDTLTTKRDTRTLYQRISSILTEVSVSNIHFNGIQFRFSKRTDSTMNETVLQNLNVKVSDILIDSVSQFDTTRFYHTRAIEVDMPGFRYETPDSFYYISFDHLQIATLYRQLTLTGLTYAPRMSKAEFYKRKQAAKDMAVIAFPSIRLEGVDFQRFVDHNQLYAGSLHIDSGTVAISNDLRYPKQPTDKIGKSPHQLLQNIRQPLKIDSVVLKDVYISYAEVGRKYKKEGKITFDRTSGVFRNVTNDSLALVHNKTMEADLTTYLMNSGKLNMVFAFDMLDERGAYTYRGKLGAMDGRPLNRIITPLLNAEIASATIRFVSFDVQADDRRSRGSLRFNYDNMRLHLLTADDNAKSSSMRVASFLANSFIINDSNPDANGKYHRGRINYTRPRTASFFKMLWQSLAQGIKECAGISPERERRLLNAAEEAKKASEKTGDFFRRIFKKRSEGTQ</sequence>
<proteinExistence type="predicted"/>
<protein>
    <recommendedName>
        <fullName evidence="4">DUF748 domain-containing protein</fullName>
    </recommendedName>
</protein>
<evidence type="ECO:0000313" key="3">
    <source>
        <dbReference type="Proteomes" id="UP001595526"/>
    </source>
</evidence>
<dbReference type="EMBL" id="JBHRTA010000062">
    <property type="protein sequence ID" value="MFC3200041.1"/>
    <property type="molecule type" value="Genomic_DNA"/>
</dbReference>
<keyword evidence="3" id="KW-1185">Reference proteome</keyword>
<dbReference type="RefSeq" id="WP_379026242.1">
    <property type="nucleotide sequence ID" value="NZ_JBHRTA010000062.1"/>
</dbReference>
<reference evidence="3" key="1">
    <citation type="journal article" date="2019" name="Int. J. Syst. Evol. Microbiol.">
        <title>The Global Catalogue of Microorganisms (GCM) 10K type strain sequencing project: providing services to taxonomists for standard genome sequencing and annotation.</title>
        <authorList>
            <consortium name="The Broad Institute Genomics Platform"/>
            <consortium name="The Broad Institute Genome Sequencing Center for Infectious Disease"/>
            <person name="Wu L."/>
            <person name="Ma J."/>
        </authorList>
    </citation>
    <scope>NUCLEOTIDE SEQUENCE [LARGE SCALE GENOMIC DNA]</scope>
    <source>
        <strain evidence="3">KCTC 52416</strain>
    </source>
</reference>
<gene>
    <name evidence="2" type="ORF">ACFOET_20645</name>
</gene>
<keyword evidence="1" id="KW-0812">Transmembrane</keyword>